<evidence type="ECO:0000313" key="1">
    <source>
        <dbReference type="EMBL" id="PZR06309.1"/>
    </source>
</evidence>
<gene>
    <name evidence="1" type="ORF">DI536_30715</name>
</gene>
<dbReference type="EMBL" id="QFQP01000039">
    <property type="protein sequence ID" value="PZR06309.1"/>
    <property type="molecule type" value="Genomic_DNA"/>
</dbReference>
<sequence length="119" mass="12459">MTLIEGVVLCHAAGHRLAVRAQEVSSFDDGDVHAPYAGLGFDSSAVAPEGSRLLRHHGSGLVVDSVEVHAERLPLLPVPRVLVNAWGGAIAGFVEVAGQLWPLIALDRLPATQQPEAAS</sequence>
<comment type="caution">
    <text evidence="1">The sequence shown here is derived from an EMBL/GenBank/DDBJ whole genome shotgun (WGS) entry which is preliminary data.</text>
</comment>
<evidence type="ECO:0000313" key="2">
    <source>
        <dbReference type="Proteomes" id="UP000249061"/>
    </source>
</evidence>
<organism evidence="1 2">
    <name type="scientific">Archangium gephyra</name>
    <dbReference type="NCBI Taxonomy" id="48"/>
    <lineage>
        <taxon>Bacteria</taxon>
        <taxon>Pseudomonadati</taxon>
        <taxon>Myxococcota</taxon>
        <taxon>Myxococcia</taxon>
        <taxon>Myxococcales</taxon>
        <taxon>Cystobacterineae</taxon>
        <taxon>Archangiaceae</taxon>
        <taxon>Archangium</taxon>
    </lineage>
</organism>
<dbReference type="AlphaFoldDB" id="A0A2W5SSR1"/>
<proteinExistence type="predicted"/>
<reference evidence="1 2" key="1">
    <citation type="submission" date="2017-08" db="EMBL/GenBank/DDBJ databases">
        <title>Infants hospitalized years apart are colonized by the same room-sourced microbial strains.</title>
        <authorList>
            <person name="Brooks B."/>
            <person name="Olm M.R."/>
            <person name="Firek B.A."/>
            <person name="Baker R."/>
            <person name="Thomas B.C."/>
            <person name="Morowitz M.J."/>
            <person name="Banfield J.F."/>
        </authorList>
    </citation>
    <scope>NUCLEOTIDE SEQUENCE [LARGE SCALE GENOMIC DNA]</scope>
    <source>
        <strain evidence="1">S2_003_000_R2_14</strain>
    </source>
</reference>
<dbReference type="Proteomes" id="UP000249061">
    <property type="component" value="Unassembled WGS sequence"/>
</dbReference>
<accession>A0A2W5SSR1</accession>
<protein>
    <submittedName>
        <fullName evidence="1">Protein CrdC</fullName>
    </submittedName>
</protein>
<name>A0A2W5SSR1_9BACT</name>